<dbReference type="EMBL" id="JACHXA010000011">
    <property type="protein sequence ID" value="MBB3066892.1"/>
    <property type="molecule type" value="Genomic_DNA"/>
</dbReference>
<evidence type="ECO:0000313" key="3">
    <source>
        <dbReference type="Proteomes" id="UP000581135"/>
    </source>
</evidence>
<accession>A0A839SWL6</accession>
<proteinExistence type="predicted"/>
<comment type="caution">
    <text evidence="2">The sequence shown here is derived from an EMBL/GenBank/DDBJ whole genome shotgun (WGS) entry which is preliminary data.</text>
</comment>
<sequence length="65" mass="7101">MSEQKKAGTPSVEAEGESGKERQAKQKLARAERQAAALRANLKRRKEQAREKAKAHNPDSAKSAS</sequence>
<gene>
    <name evidence="2" type="ORF">FHR98_003203</name>
</gene>
<dbReference type="AlphaFoldDB" id="A0A839SWL6"/>
<evidence type="ECO:0000256" key="1">
    <source>
        <dbReference type="SAM" id="MobiDB-lite"/>
    </source>
</evidence>
<reference evidence="2 3" key="1">
    <citation type="submission" date="2020-08" db="EMBL/GenBank/DDBJ databases">
        <title>Genomic Encyclopedia of Type Strains, Phase III (KMG-III): the genomes of soil and plant-associated and newly described type strains.</title>
        <authorList>
            <person name="Whitman W."/>
        </authorList>
    </citation>
    <scope>NUCLEOTIDE SEQUENCE [LARGE SCALE GENOMIC DNA]</scope>
    <source>
        <strain evidence="2 3">CECT 8803</strain>
    </source>
</reference>
<protein>
    <submittedName>
        <fullName evidence="2">F0F1-type ATP synthase membrane subunit b/b</fullName>
    </submittedName>
</protein>
<feature type="region of interest" description="Disordered" evidence="1">
    <location>
        <begin position="1"/>
        <end position="65"/>
    </location>
</feature>
<feature type="compositionally biased region" description="Basic and acidic residues" evidence="1">
    <location>
        <begin position="17"/>
        <end position="33"/>
    </location>
</feature>
<name>A0A839SWL6_9PROT</name>
<feature type="compositionally biased region" description="Basic and acidic residues" evidence="1">
    <location>
        <begin position="48"/>
        <end position="59"/>
    </location>
</feature>
<keyword evidence="3" id="KW-1185">Reference proteome</keyword>
<dbReference type="RefSeq" id="WP_183417716.1">
    <property type="nucleotide sequence ID" value="NZ_JACHXA010000011.1"/>
</dbReference>
<evidence type="ECO:0000313" key="2">
    <source>
        <dbReference type="EMBL" id="MBB3066892.1"/>
    </source>
</evidence>
<organism evidence="2 3">
    <name type="scientific">Limibacillus halophilus</name>
    <dbReference type="NCBI Taxonomy" id="1579333"/>
    <lineage>
        <taxon>Bacteria</taxon>
        <taxon>Pseudomonadati</taxon>
        <taxon>Pseudomonadota</taxon>
        <taxon>Alphaproteobacteria</taxon>
        <taxon>Rhodospirillales</taxon>
        <taxon>Rhodovibrionaceae</taxon>
        <taxon>Limibacillus</taxon>
    </lineage>
</organism>
<dbReference type="Proteomes" id="UP000581135">
    <property type="component" value="Unassembled WGS sequence"/>
</dbReference>